<dbReference type="OrthoDB" id="9799278at2"/>
<reference evidence="3" key="1">
    <citation type="submission" date="2016-04" db="EMBL/GenBank/DDBJ databases">
        <title>Complete Genome Sequences of Twelve Strains of a Stable Defined Moderately Diverse Mouse Microbiota 2 (sDMDMm2).</title>
        <authorList>
            <person name="Uchimura Y."/>
            <person name="Wyss M."/>
            <person name="Brugiroux S."/>
            <person name="Limenitakis J.P."/>
            <person name="Stecher B."/>
            <person name="McCoy K.D."/>
            <person name="Macpherson A.J."/>
        </authorList>
    </citation>
    <scope>NUCLEOTIDE SEQUENCE [LARGE SCALE GENOMIC DNA]</scope>
    <source>
        <strain evidence="3">YL27</strain>
    </source>
</reference>
<proteinExistence type="predicted"/>
<dbReference type="AlphaFoldDB" id="A0A1B1S8U0"/>
<dbReference type="STRING" id="1796646.A4V02_05355"/>
<feature type="domain" description="Polysaccharide pyruvyl transferase" evidence="1">
    <location>
        <begin position="13"/>
        <end position="294"/>
    </location>
</feature>
<dbReference type="EMBL" id="CP015402">
    <property type="protein sequence ID" value="ANU63202.1"/>
    <property type="molecule type" value="Genomic_DNA"/>
</dbReference>
<dbReference type="InterPro" id="IPR007345">
    <property type="entry name" value="Polysacch_pyruvyl_Trfase"/>
</dbReference>
<evidence type="ECO:0000313" key="3">
    <source>
        <dbReference type="Proteomes" id="UP000186351"/>
    </source>
</evidence>
<protein>
    <recommendedName>
        <fullName evidence="1">Polysaccharide pyruvyl transferase domain-containing protein</fullName>
    </recommendedName>
</protein>
<accession>A0A1Z2XJW0</accession>
<gene>
    <name evidence="2" type="ORF">A4V02_05355</name>
</gene>
<dbReference type="RefSeq" id="WP_068960557.1">
    <property type="nucleotide sequence ID" value="NZ_CAJTAP010000040.1"/>
</dbReference>
<organism evidence="2 3">
    <name type="scientific">Muribaculum intestinale</name>
    <dbReference type="NCBI Taxonomy" id="1796646"/>
    <lineage>
        <taxon>Bacteria</taxon>
        <taxon>Pseudomonadati</taxon>
        <taxon>Bacteroidota</taxon>
        <taxon>Bacteroidia</taxon>
        <taxon>Bacteroidales</taxon>
        <taxon>Muribaculaceae</taxon>
        <taxon>Muribaculum</taxon>
    </lineage>
</organism>
<accession>A0A1B1S8U0</accession>
<sequence length="360" mass="41703">MKIGILTRRDGYNFGTSLQAYAIYRAIKRLENNVIVINYSEYSLKAKIKYIALSVMGKLHIPYNKSNIRYIQRKLFIEFDKLLDKTSSQFRYNIPDGWNDGFDKIVCGSDQIWNPAQKTDAFLLNFAPDYVSKIAYAPSIGLTDCIDKFTSNDLSLLKKFNHLSCRESNGCKLLSSMTGMNCHEVVDPTLLLDCSDWIKIEKPIDTPKSYLLTYFLGESKNYPDKAIHELAQRYNLEIINVCLPHYNDYPGILNMRCGPQEFLYLIHNASIICTNSYHGSVFSMIFNKLFYVFERRYNISGYNEHSRFDTLFASTPLTTVPLTSNLDELPYQHIDYAMINEVIQKKKEFSISYLQKSIYD</sequence>
<evidence type="ECO:0000313" key="2">
    <source>
        <dbReference type="EMBL" id="ANU63202.1"/>
    </source>
</evidence>
<dbReference type="KEGG" id="pary:A4V02_05355"/>
<dbReference type="Pfam" id="PF04230">
    <property type="entry name" value="PS_pyruv_trans"/>
    <property type="match status" value="1"/>
</dbReference>
<keyword evidence="3" id="KW-1185">Reference proteome</keyword>
<dbReference type="GeneID" id="65536275"/>
<name>A0A1B1S8U0_9BACT</name>
<dbReference type="Proteomes" id="UP000186351">
    <property type="component" value="Chromosome"/>
</dbReference>
<evidence type="ECO:0000259" key="1">
    <source>
        <dbReference type="Pfam" id="PF04230"/>
    </source>
</evidence>